<evidence type="ECO:0000313" key="2">
    <source>
        <dbReference type="Proteomes" id="UP000647416"/>
    </source>
</evidence>
<dbReference type="EMBL" id="JACRTE010000011">
    <property type="protein sequence ID" value="MBC8596971.1"/>
    <property type="molecule type" value="Genomic_DNA"/>
</dbReference>
<proteinExistence type="predicted"/>
<dbReference type="Proteomes" id="UP000647416">
    <property type="component" value="Unassembled WGS sequence"/>
</dbReference>
<dbReference type="RefSeq" id="WP_262432345.1">
    <property type="nucleotide sequence ID" value="NZ_JACRTE010000011.1"/>
</dbReference>
<gene>
    <name evidence="1" type="ORF">H8706_08830</name>
</gene>
<accession>A0A926ITC8</accession>
<name>A0A926ITC8_9FIRM</name>
<organism evidence="1 2">
    <name type="scientific">Qingrenia yutianensis</name>
    <dbReference type="NCBI Taxonomy" id="2763676"/>
    <lineage>
        <taxon>Bacteria</taxon>
        <taxon>Bacillati</taxon>
        <taxon>Bacillota</taxon>
        <taxon>Clostridia</taxon>
        <taxon>Eubacteriales</taxon>
        <taxon>Oscillospiraceae</taxon>
        <taxon>Qingrenia</taxon>
    </lineage>
</organism>
<evidence type="ECO:0000313" key="1">
    <source>
        <dbReference type="EMBL" id="MBC8596971.1"/>
    </source>
</evidence>
<comment type="caution">
    <text evidence="1">The sequence shown here is derived from an EMBL/GenBank/DDBJ whole genome shotgun (WGS) entry which is preliminary data.</text>
</comment>
<protein>
    <submittedName>
        <fullName evidence="1">Uncharacterized protein</fullName>
    </submittedName>
</protein>
<keyword evidence="2" id="KW-1185">Reference proteome</keyword>
<sequence>MNREELFYKKLTEEYDTFMEEIRDWTSEKVVENSEYIADYRNIYEYLMRDKPINENTNLEHFLKMNTPIKTICEIFQENKPPIYDLVNPTIWNIGEKEIFDADYSEIKARFMQRIEENYNEMANPMWGKNVYNDLYMLCDYMKNHIGKASEADIKILMQFENPLKLIKEMPVWDNNCGDKIAAAARFVQWSDVLTMPYELDSENVIRESVYRHDAITDLISIVPKHDFNTTMQWIDFYRNLDSESDAAAEINNPYEKFIDAMKEIADNNSEQTLQELYYMSWEHQLLENELVEAAKYLDNGGNIEKVAKLAKYGYFDTPYEENPISADEFLEQNNPSGMSMM</sequence>
<reference evidence="1" key="1">
    <citation type="submission" date="2020-08" db="EMBL/GenBank/DDBJ databases">
        <title>Genome public.</title>
        <authorList>
            <person name="Liu C."/>
            <person name="Sun Q."/>
        </authorList>
    </citation>
    <scope>NUCLEOTIDE SEQUENCE</scope>
    <source>
        <strain evidence="1">NSJ-50</strain>
    </source>
</reference>
<dbReference type="AlphaFoldDB" id="A0A926ITC8"/>